<dbReference type="Gene3D" id="3.90.70.200">
    <property type="entry name" value="Plus-3 domain"/>
    <property type="match status" value="1"/>
</dbReference>
<dbReference type="Gene3D" id="1.10.245.10">
    <property type="entry name" value="SWIB/MDM2 domain"/>
    <property type="match status" value="1"/>
</dbReference>
<dbReference type="PROSITE" id="PS51360">
    <property type="entry name" value="PLUS3"/>
    <property type="match status" value="1"/>
</dbReference>
<reference evidence="6" key="1">
    <citation type="submission" date="2013-09" db="EMBL/GenBank/DDBJ databases">
        <title>Corchorus olitorius genome sequencing.</title>
        <authorList>
            <person name="Alam M."/>
            <person name="Haque M.S."/>
            <person name="Islam M.S."/>
            <person name="Emdad E.M."/>
            <person name="Islam M.M."/>
            <person name="Ahmed B."/>
            <person name="Halim A."/>
            <person name="Hossen Q.M.M."/>
            <person name="Hossain M.Z."/>
            <person name="Ahmed R."/>
            <person name="Khan M.M."/>
            <person name="Islam R."/>
            <person name="Rashid M.M."/>
            <person name="Khan S.A."/>
            <person name="Rahman M.S."/>
            <person name="Alam M."/>
            <person name="Yahiya A.S."/>
            <person name="Khan M.S."/>
            <person name="Azam M.S."/>
            <person name="Haque T."/>
            <person name="Lashkar M.Z.H."/>
            <person name="Akhand A.I."/>
            <person name="Morshed G."/>
            <person name="Roy S."/>
            <person name="Uddin K.S."/>
            <person name="Rabeya T."/>
            <person name="Hossain A.S."/>
            <person name="Chowdhury A."/>
            <person name="Snigdha A.R."/>
            <person name="Mortoza M.S."/>
            <person name="Matin S.A."/>
            <person name="Hoque S.M.E."/>
            <person name="Islam M.K."/>
            <person name="Roy D.K."/>
            <person name="Haider R."/>
            <person name="Moosa M.M."/>
            <person name="Elias S.M."/>
            <person name="Hasan A.M."/>
            <person name="Jahan S."/>
            <person name="Shafiuddin M."/>
            <person name="Mahmood N."/>
            <person name="Shommy N.S."/>
        </authorList>
    </citation>
    <scope>NUCLEOTIDE SEQUENCE [LARGE SCALE GENOMIC DNA]</scope>
    <source>
        <strain evidence="6">cv. O-4</strain>
    </source>
</reference>
<dbReference type="CDD" id="cd00072">
    <property type="entry name" value="GYF"/>
    <property type="match status" value="1"/>
</dbReference>
<evidence type="ECO:0000259" key="2">
    <source>
        <dbReference type="PROSITE" id="PS50829"/>
    </source>
</evidence>
<dbReference type="InterPro" id="IPR003121">
    <property type="entry name" value="SWIB_MDM2_domain"/>
</dbReference>
<dbReference type="Gene3D" id="3.30.1490.40">
    <property type="match status" value="1"/>
</dbReference>
<dbReference type="PROSITE" id="PS50829">
    <property type="entry name" value="GYF"/>
    <property type="match status" value="1"/>
</dbReference>
<dbReference type="InterPro" id="IPR003169">
    <property type="entry name" value="GYF"/>
</dbReference>
<dbReference type="Pfam" id="PF02213">
    <property type="entry name" value="GYF"/>
    <property type="match status" value="1"/>
</dbReference>
<protein>
    <recommendedName>
        <fullName evidence="7">GYF domain-containing protein</fullName>
    </recommendedName>
</protein>
<organism evidence="5 6">
    <name type="scientific">Corchorus olitorius</name>
    <dbReference type="NCBI Taxonomy" id="93759"/>
    <lineage>
        <taxon>Eukaryota</taxon>
        <taxon>Viridiplantae</taxon>
        <taxon>Streptophyta</taxon>
        <taxon>Embryophyta</taxon>
        <taxon>Tracheophyta</taxon>
        <taxon>Spermatophyta</taxon>
        <taxon>Magnoliopsida</taxon>
        <taxon>eudicotyledons</taxon>
        <taxon>Gunneridae</taxon>
        <taxon>Pentapetalae</taxon>
        <taxon>rosids</taxon>
        <taxon>malvids</taxon>
        <taxon>Malvales</taxon>
        <taxon>Malvaceae</taxon>
        <taxon>Grewioideae</taxon>
        <taxon>Apeibeae</taxon>
        <taxon>Corchorus</taxon>
    </lineage>
</organism>
<dbReference type="InterPro" id="IPR004343">
    <property type="entry name" value="Plus-3_dom"/>
</dbReference>
<dbReference type="GO" id="GO:0003677">
    <property type="term" value="F:DNA binding"/>
    <property type="evidence" value="ECO:0007669"/>
    <property type="project" value="InterPro"/>
</dbReference>
<dbReference type="STRING" id="93759.A0A1R3K208"/>
<feature type="domain" description="GYF" evidence="2">
    <location>
        <begin position="486"/>
        <end position="540"/>
    </location>
</feature>
<feature type="region of interest" description="Disordered" evidence="1">
    <location>
        <begin position="359"/>
        <end position="390"/>
    </location>
</feature>
<evidence type="ECO:0000259" key="3">
    <source>
        <dbReference type="PROSITE" id="PS51360"/>
    </source>
</evidence>
<dbReference type="InterPro" id="IPR045894">
    <property type="entry name" value="At5g08430-like"/>
</dbReference>
<dbReference type="InterPro" id="IPR058668">
    <property type="entry name" value="NERD_dom"/>
</dbReference>
<dbReference type="Pfam" id="PF02201">
    <property type="entry name" value="SWIB"/>
    <property type="match status" value="1"/>
</dbReference>
<feature type="domain" description="DM2" evidence="4">
    <location>
        <begin position="35"/>
        <end position="115"/>
    </location>
</feature>
<evidence type="ECO:0000313" key="6">
    <source>
        <dbReference type="Proteomes" id="UP000187203"/>
    </source>
</evidence>
<dbReference type="PROSITE" id="PS51925">
    <property type="entry name" value="SWIB_MDM2"/>
    <property type="match status" value="1"/>
</dbReference>
<dbReference type="SUPFAM" id="SSF55277">
    <property type="entry name" value="GYF domain"/>
    <property type="match status" value="1"/>
</dbReference>
<dbReference type="SMART" id="SM00719">
    <property type="entry name" value="Plus3"/>
    <property type="match status" value="1"/>
</dbReference>
<evidence type="ECO:0000256" key="1">
    <source>
        <dbReference type="SAM" id="MobiDB-lite"/>
    </source>
</evidence>
<dbReference type="Pfam" id="PF03126">
    <property type="entry name" value="Plus-3"/>
    <property type="match status" value="1"/>
</dbReference>
<evidence type="ECO:0008006" key="7">
    <source>
        <dbReference type="Google" id="ProtNLM"/>
    </source>
</evidence>
<comment type="caution">
    <text evidence="5">The sequence shown here is derived from an EMBL/GenBank/DDBJ whole genome shotgun (WGS) entry which is preliminary data.</text>
</comment>
<dbReference type="PANTHER" id="PTHR46851">
    <property type="entry name" value="OS01G0884500 PROTEIN"/>
    <property type="match status" value="1"/>
</dbReference>
<dbReference type="OrthoDB" id="6415790at2759"/>
<dbReference type="SUPFAM" id="SSF159042">
    <property type="entry name" value="Plus3-like"/>
    <property type="match status" value="1"/>
</dbReference>
<sequence length="545" mass="61789">MGEKEAPDFWLEESSEKPVAPVSLKRKVKSKTPEFVGWGSKPLIEFLDIIGKDTTEQISRHDVTDIIMKYVNENNLLNPAKKKQILCDERLHSIFGRKTISRIKVYELLEIHYAENQDNWDEDFFFSSEEDNRVEEPKNMVSERKAYQKRKVSETPKSNFAKIVPDNIKLVYLKKSLVQDLLKDSENFEAKVVGSFVRIKPDRFYIHKNIHLLVLVKGLKKASGTNDINADILFEVYNYVKDVSISMLSDDNFSEEECEDLRQRVKNGQLKRPTIGELEAKAQSLHADITKHWIAKELILLGKLIERANEKGWRREYPFGTSVVCIPTHRRELLKTPKEQSRLLDEVPNVIADEIEAETAPEEHKTDNPALSALRGPSEIPSGTAPNGNLPTLMPSTTGSAVQPSVVFSRDNAAAQSPVAISNDSSDSLQDVDVPERLNEPINNNGSAQSAVTISNTQVINLSDDEEEEEQGSNDVEAHDNVNVNILMWHYLDPQGDIQGPFSLNSLKAWYNADYFPSDFKVWKTGENRSKAALLTDILRQMFHD</sequence>
<keyword evidence="6" id="KW-1185">Reference proteome</keyword>
<dbReference type="SUPFAM" id="SSF47592">
    <property type="entry name" value="SWIB/MDM2 domain"/>
    <property type="match status" value="1"/>
</dbReference>
<dbReference type="PANTHER" id="PTHR46851:SF11">
    <property type="entry name" value="GYF DOMAIN-CONTAINING PROTEIN"/>
    <property type="match status" value="1"/>
</dbReference>
<dbReference type="InterPro" id="IPR036885">
    <property type="entry name" value="SWIB_MDM2_dom_sf"/>
</dbReference>
<accession>A0A1R3K208</accession>
<dbReference type="InterPro" id="IPR035445">
    <property type="entry name" value="GYF-like_dom_sf"/>
</dbReference>
<dbReference type="EMBL" id="AWUE01014833">
    <property type="protein sequence ID" value="OMP01125.1"/>
    <property type="molecule type" value="Genomic_DNA"/>
</dbReference>
<dbReference type="InterPro" id="IPR036128">
    <property type="entry name" value="Plus3-like_sf"/>
</dbReference>
<dbReference type="SMART" id="SM00444">
    <property type="entry name" value="GYF"/>
    <property type="match status" value="1"/>
</dbReference>
<feature type="domain" description="Plus3" evidence="3">
    <location>
        <begin position="162"/>
        <end position="290"/>
    </location>
</feature>
<dbReference type="CDD" id="cd10567">
    <property type="entry name" value="SWIB-MDM2_like"/>
    <property type="match status" value="1"/>
</dbReference>
<evidence type="ECO:0000259" key="4">
    <source>
        <dbReference type="PROSITE" id="PS51925"/>
    </source>
</evidence>
<proteinExistence type="predicted"/>
<evidence type="ECO:0000313" key="5">
    <source>
        <dbReference type="EMBL" id="OMP01125.1"/>
    </source>
</evidence>
<gene>
    <name evidence="5" type="ORF">COLO4_12141</name>
</gene>
<name>A0A1R3K208_9ROSI</name>
<dbReference type="Pfam" id="PF25980">
    <property type="entry name" value="NERD_plant"/>
    <property type="match status" value="1"/>
</dbReference>
<dbReference type="Proteomes" id="UP000187203">
    <property type="component" value="Unassembled WGS sequence"/>
</dbReference>
<dbReference type="AlphaFoldDB" id="A0A1R3K208"/>